<dbReference type="GO" id="GO:0000166">
    <property type="term" value="F:nucleotide binding"/>
    <property type="evidence" value="ECO:0007669"/>
    <property type="project" value="UniProtKB-KW"/>
</dbReference>
<dbReference type="Gene3D" id="3.90.79.10">
    <property type="entry name" value="Nucleoside Triphosphate Pyrophosphohydrolase"/>
    <property type="match status" value="1"/>
</dbReference>
<dbReference type="InterPro" id="IPR000086">
    <property type="entry name" value="NUDIX_hydrolase_dom"/>
</dbReference>
<dbReference type="GO" id="GO:0004081">
    <property type="term" value="F:bis(5'-nucleosyl)-tetraphosphatase (asymmetrical) activity"/>
    <property type="evidence" value="ECO:0007669"/>
    <property type="project" value="TreeGrafter"/>
</dbReference>
<dbReference type="RefSeq" id="WP_028514250.1">
    <property type="nucleotide sequence ID" value="NZ_CACVNT010000002.1"/>
</dbReference>
<dbReference type="PROSITE" id="PS51462">
    <property type="entry name" value="NUDIX"/>
    <property type="match status" value="1"/>
</dbReference>
<evidence type="ECO:0000259" key="6">
    <source>
        <dbReference type="PROSITE" id="PS51462"/>
    </source>
</evidence>
<evidence type="ECO:0000256" key="2">
    <source>
        <dbReference type="ARBA" id="ARBA00018911"/>
    </source>
</evidence>
<keyword evidence="4" id="KW-0378">Hydrolase</keyword>
<dbReference type="CDD" id="cd03428">
    <property type="entry name" value="NUDIX_Ap4A_Nudt2"/>
    <property type="match status" value="1"/>
</dbReference>
<dbReference type="GO" id="GO:0006754">
    <property type="term" value="P:ATP biosynthetic process"/>
    <property type="evidence" value="ECO:0007669"/>
    <property type="project" value="TreeGrafter"/>
</dbReference>
<dbReference type="SUPFAM" id="SSF55811">
    <property type="entry name" value="Nudix"/>
    <property type="match status" value="1"/>
</dbReference>
<accession>A0A1K1N2R6</accession>
<comment type="similarity">
    <text evidence="1">Belongs to the Nudix hydrolase family.</text>
</comment>
<feature type="domain" description="Nudix hydrolase" evidence="6">
    <location>
        <begin position="2"/>
        <end position="131"/>
    </location>
</feature>
<dbReference type="GO" id="GO:0006167">
    <property type="term" value="P:AMP biosynthetic process"/>
    <property type="evidence" value="ECO:0007669"/>
    <property type="project" value="TreeGrafter"/>
</dbReference>
<sequence length="137" mass="15621">MLHEKSCGAIVYRKYHGNTEILLIKHINSGHWSFPKGHVEKGETEVETARREIMEETSIDVIIDPTFRETVTYSPKKDTVKVVVYFLAKAKNVDFTPQAGEIAEIRWVDISYAGNILSYENDRTIVAKAKTAIKENH</sequence>
<evidence type="ECO:0000256" key="1">
    <source>
        <dbReference type="ARBA" id="ARBA00005582"/>
    </source>
</evidence>
<dbReference type="InterPro" id="IPR020476">
    <property type="entry name" value="Nudix_hydrolase"/>
</dbReference>
<dbReference type="InterPro" id="IPR051325">
    <property type="entry name" value="Nudix_hydrolase_domain"/>
</dbReference>
<dbReference type="PANTHER" id="PTHR21340">
    <property type="entry name" value="DIADENOSINE 5,5-P1,P4-TETRAPHOSPHATE PYROPHOSPHOHYDROLASE MUTT"/>
    <property type="match status" value="1"/>
</dbReference>
<dbReference type="PRINTS" id="PR00502">
    <property type="entry name" value="NUDIXFAMILY"/>
</dbReference>
<name>A0A1K1N2R6_RUMFL</name>
<dbReference type="InterPro" id="IPR015797">
    <property type="entry name" value="NUDIX_hydrolase-like_dom_sf"/>
</dbReference>
<proteinExistence type="inferred from homology"/>
<protein>
    <recommendedName>
        <fullName evidence="2">Bis(5'-nucleosyl)-tetraphosphatase [asymmetrical]</fullName>
    </recommendedName>
    <alternativeName>
        <fullName evidence="5">Diadenosine 5',5'''-P1,P4-tetraphosphate asymmetrical hydrolase</fullName>
    </alternativeName>
</protein>
<dbReference type="InterPro" id="IPR003565">
    <property type="entry name" value="Tetra_PHTase"/>
</dbReference>
<evidence type="ECO:0000256" key="3">
    <source>
        <dbReference type="ARBA" id="ARBA00022741"/>
    </source>
</evidence>
<dbReference type="EMBL" id="FPIP01000003">
    <property type="protein sequence ID" value="SFW29593.1"/>
    <property type="molecule type" value="Genomic_DNA"/>
</dbReference>
<dbReference type="PANTHER" id="PTHR21340:SF0">
    <property type="entry name" value="BIS(5'-NUCLEOSYL)-TETRAPHOSPHATASE [ASYMMETRICAL]"/>
    <property type="match status" value="1"/>
</dbReference>
<dbReference type="Proteomes" id="UP000183461">
    <property type="component" value="Unassembled WGS sequence"/>
</dbReference>
<organism evidence="7 8">
    <name type="scientific">Ruminococcus flavefaciens</name>
    <dbReference type="NCBI Taxonomy" id="1265"/>
    <lineage>
        <taxon>Bacteria</taxon>
        <taxon>Bacillati</taxon>
        <taxon>Bacillota</taxon>
        <taxon>Clostridia</taxon>
        <taxon>Eubacteriales</taxon>
        <taxon>Oscillospiraceae</taxon>
        <taxon>Ruminococcus</taxon>
    </lineage>
</organism>
<evidence type="ECO:0000313" key="7">
    <source>
        <dbReference type="EMBL" id="SFW29593.1"/>
    </source>
</evidence>
<reference evidence="7 8" key="1">
    <citation type="submission" date="2016-11" db="EMBL/GenBank/DDBJ databases">
        <authorList>
            <person name="Jaros S."/>
            <person name="Januszkiewicz K."/>
            <person name="Wedrychowicz H."/>
        </authorList>
    </citation>
    <scope>NUCLEOTIDE SEQUENCE [LARGE SCALE GENOMIC DNA]</scope>
    <source>
        <strain evidence="7 8">YL228</strain>
    </source>
</reference>
<gene>
    <name evidence="7" type="ORF">SAMN02910280_1643</name>
</gene>
<dbReference type="Pfam" id="PF00293">
    <property type="entry name" value="NUDIX"/>
    <property type="match status" value="1"/>
</dbReference>
<dbReference type="AlphaFoldDB" id="A0A1K1N2R6"/>
<evidence type="ECO:0000256" key="5">
    <source>
        <dbReference type="ARBA" id="ARBA00032644"/>
    </source>
</evidence>
<evidence type="ECO:0000256" key="4">
    <source>
        <dbReference type="ARBA" id="ARBA00022801"/>
    </source>
</evidence>
<keyword evidence="3" id="KW-0547">Nucleotide-binding</keyword>
<evidence type="ECO:0000313" key="8">
    <source>
        <dbReference type="Proteomes" id="UP000183461"/>
    </source>
</evidence>